<keyword evidence="3" id="KW-1185">Reference proteome</keyword>
<evidence type="ECO:0000256" key="1">
    <source>
        <dbReference type="SAM" id="MobiDB-lite"/>
    </source>
</evidence>
<reference evidence="2 3" key="1">
    <citation type="submission" date="2019-09" db="EMBL/GenBank/DDBJ databases">
        <title>Bacillus ochoae sp. nov., Paenibacillus whitsoniae sp. nov., Paenibacillus spiritus sp. nov. Isolated from the Mars Exploration Rover during spacecraft assembly.</title>
        <authorList>
            <person name="Seuylemezian A."/>
            <person name="Vaishampayan P."/>
        </authorList>
    </citation>
    <scope>NUCLEOTIDE SEQUENCE [LARGE SCALE GENOMIC DNA]</scope>
    <source>
        <strain evidence="2 3">MER_111</strain>
    </source>
</reference>
<dbReference type="Proteomes" id="UP000367750">
    <property type="component" value="Unassembled WGS sequence"/>
</dbReference>
<name>A0A5J5FRY9_9BACL</name>
<feature type="region of interest" description="Disordered" evidence="1">
    <location>
        <begin position="1"/>
        <end position="24"/>
    </location>
</feature>
<evidence type="ECO:0000313" key="2">
    <source>
        <dbReference type="EMBL" id="KAA8995775.1"/>
    </source>
</evidence>
<accession>A0A5J5FRY9</accession>
<organism evidence="2 3">
    <name type="scientific">Paenibacillus spiritus</name>
    <dbReference type="NCBI Taxonomy" id="2496557"/>
    <lineage>
        <taxon>Bacteria</taxon>
        <taxon>Bacillati</taxon>
        <taxon>Bacillota</taxon>
        <taxon>Bacilli</taxon>
        <taxon>Bacillales</taxon>
        <taxon>Paenibacillaceae</taxon>
        <taxon>Paenibacillus</taxon>
    </lineage>
</organism>
<feature type="region of interest" description="Disordered" evidence="1">
    <location>
        <begin position="49"/>
        <end position="71"/>
    </location>
</feature>
<dbReference type="RefSeq" id="WP_150459878.1">
    <property type="nucleotide sequence ID" value="NZ_VYKK01000038.1"/>
</dbReference>
<dbReference type="AlphaFoldDB" id="A0A5J5FRY9"/>
<sequence>MTDGTDRLGNPAQHTNGERNQLAGWNYGSVGSAVTAMFTYYKKGLRKSMTDETGTTQYQHNRRQNDSVRIR</sequence>
<dbReference type="EMBL" id="VYKK01000038">
    <property type="protein sequence ID" value="KAA8995775.1"/>
    <property type="molecule type" value="Genomic_DNA"/>
</dbReference>
<gene>
    <name evidence="2" type="ORF">F4V43_19210</name>
</gene>
<evidence type="ECO:0000313" key="3">
    <source>
        <dbReference type="Proteomes" id="UP000367750"/>
    </source>
</evidence>
<comment type="caution">
    <text evidence="2">The sequence shown here is derived from an EMBL/GenBank/DDBJ whole genome shotgun (WGS) entry which is preliminary data.</text>
</comment>
<protein>
    <submittedName>
        <fullName evidence="2">Uncharacterized protein</fullName>
    </submittedName>
</protein>
<proteinExistence type="predicted"/>
<dbReference type="OrthoDB" id="41445at2"/>